<feature type="domain" description="Tubulin/FtsZ GTPase" evidence="10">
    <location>
        <begin position="48"/>
        <end position="247"/>
    </location>
</feature>
<dbReference type="InterPro" id="IPR002454">
    <property type="entry name" value="Gamma_tubulin"/>
</dbReference>
<evidence type="ECO:0000313" key="12">
    <source>
        <dbReference type="EMBL" id="KEP52636.1"/>
    </source>
</evidence>
<keyword evidence="6 9" id="KW-0547">Nucleotide-binding</keyword>
<dbReference type="FunFam" id="3.30.1330.20:FF:000003">
    <property type="entry name" value="Tubulin gamma chain"/>
    <property type="match status" value="1"/>
</dbReference>
<comment type="subcellular location">
    <subcellularLocation>
        <location evidence="1">Cytoplasm</location>
        <location evidence="1">Cytoskeleton</location>
        <location evidence="1">Microtubule organizing center</location>
        <location evidence="1">Spindle pole body</location>
    </subcellularLocation>
</comment>
<dbReference type="SUPFAM" id="SSF55307">
    <property type="entry name" value="Tubulin C-terminal domain-like"/>
    <property type="match status" value="1"/>
</dbReference>
<organism evidence="12 13">
    <name type="scientific">Rhizoctonia solani 123E</name>
    <dbReference type="NCBI Taxonomy" id="1423351"/>
    <lineage>
        <taxon>Eukaryota</taxon>
        <taxon>Fungi</taxon>
        <taxon>Dikarya</taxon>
        <taxon>Basidiomycota</taxon>
        <taxon>Agaricomycotina</taxon>
        <taxon>Agaricomycetes</taxon>
        <taxon>Cantharellales</taxon>
        <taxon>Ceratobasidiaceae</taxon>
        <taxon>Rhizoctonia</taxon>
    </lineage>
</organism>
<sequence>MPREIVSVQLGQCGNQIGSLFWQRLCAEHGINKDGILEEWATEGGDRKDVFFYQADDEHYIPRAILVDLEPRVINTILTSPYRDLYNPENIFLSKEGGGAGNNWANGYASGERCYEEVMEMIDREAEGSDSLEGFMMMHSIAGGTGSGMGSYLLERLNDKFPKKLLQTYSVFPNQVDGDVVVQPYNSVLTLKRLVNNADSVVVLDNAALQRLSSEGGALSSGQSFDQTNQLVATVISASTQTLRYPGYMNNDLVGIIASLIPTPRCHFLITSYTPFMSDMIDKASISVRKTTVLDVMRRLLQPKNRMVSAVPSKSSCYISILNIIQGDVDPSDVHQSLLRIRERQLANFIPWGPASIQVALTRKSPYVAASHRVSGLMLANHTSMASLFKRILDQFDRLKRRNAFMDQYRKERMFEHGLEEFDDSRATVEETMNEYKACESPDYISYVSRSHSV</sequence>
<dbReference type="GO" id="GO:0005816">
    <property type="term" value="C:spindle pole body"/>
    <property type="evidence" value="ECO:0007669"/>
    <property type="project" value="UniProtKB-SubCell"/>
</dbReference>
<evidence type="ECO:0000256" key="7">
    <source>
        <dbReference type="ARBA" id="ARBA00023134"/>
    </source>
</evidence>
<dbReference type="SUPFAM" id="SSF52490">
    <property type="entry name" value="Tubulin nucleotide-binding domain-like"/>
    <property type="match status" value="1"/>
</dbReference>
<evidence type="ECO:0000256" key="6">
    <source>
        <dbReference type="ARBA" id="ARBA00022741"/>
    </source>
</evidence>
<evidence type="ECO:0000256" key="5">
    <source>
        <dbReference type="ARBA" id="ARBA00022701"/>
    </source>
</evidence>
<keyword evidence="5 9" id="KW-0493">Microtubule</keyword>
<gene>
    <name evidence="12" type="ORF">V565_042450</name>
</gene>
<dbReference type="AlphaFoldDB" id="A0A074S000"/>
<dbReference type="SMART" id="SM00864">
    <property type="entry name" value="Tubulin"/>
    <property type="match status" value="1"/>
</dbReference>
<dbReference type="EMBL" id="AZST01000095">
    <property type="protein sequence ID" value="KEP52636.1"/>
    <property type="molecule type" value="Genomic_DNA"/>
</dbReference>
<dbReference type="InterPro" id="IPR003008">
    <property type="entry name" value="Tubulin_FtsZ_GTPase"/>
</dbReference>
<dbReference type="InterPro" id="IPR017975">
    <property type="entry name" value="Tubulin_CS"/>
</dbReference>
<comment type="similarity">
    <text evidence="2 9">Belongs to the tubulin family.</text>
</comment>
<dbReference type="InterPro" id="IPR023123">
    <property type="entry name" value="Tubulin_C"/>
</dbReference>
<dbReference type="GO" id="GO:0000930">
    <property type="term" value="C:gamma-tubulin complex"/>
    <property type="evidence" value="ECO:0007669"/>
    <property type="project" value="InterPro"/>
</dbReference>
<evidence type="ECO:0000256" key="1">
    <source>
        <dbReference type="ARBA" id="ARBA00004317"/>
    </source>
</evidence>
<dbReference type="GO" id="GO:0005874">
    <property type="term" value="C:microtubule"/>
    <property type="evidence" value="ECO:0007669"/>
    <property type="project" value="UniProtKB-KW"/>
</dbReference>
<dbReference type="Pfam" id="PF03953">
    <property type="entry name" value="Tubulin_C"/>
    <property type="match status" value="1"/>
</dbReference>
<dbReference type="GO" id="GO:0005525">
    <property type="term" value="F:GTP binding"/>
    <property type="evidence" value="ECO:0007669"/>
    <property type="project" value="UniProtKB-UniRule"/>
</dbReference>
<dbReference type="PRINTS" id="PR01161">
    <property type="entry name" value="TUBULIN"/>
</dbReference>
<dbReference type="InterPro" id="IPR018316">
    <property type="entry name" value="Tubulin/FtsZ_2-layer-sand-dom"/>
</dbReference>
<dbReference type="OrthoDB" id="10249382at2759"/>
<accession>A0A074S000</accession>
<keyword evidence="13" id="KW-1185">Reference proteome</keyword>
<dbReference type="Pfam" id="PF00091">
    <property type="entry name" value="Tubulin"/>
    <property type="match status" value="1"/>
</dbReference>
<comment type="caution">
    <text evidence="12">The sequence shown here is derived from an EMBL/GenBank/DDBJ whole genome shotgun (WGS) entry which is preliminary data.</text>
</comment>
<dbReference type="PROSITE" id="PS00227">
    <property type="entry name" value="TUBULIN"/>
    <property type="match status" value="1"/>
</dbReference>
<dbReference type="GO" id="GO:0007020">
    <property type="term" value="P:microtubule nucleation"/>
    <property type="evidence" value="ECO:0007669"/>
    <property type="project" value="InterPro"/>
</dbReference>
<dbReference type="GO" id="GO:0031122">
    <property type="term" value="P:cytoplasmic microtubule organization"/>
    <property type="evidence" value="ECO:0007669"/>
    <property type="project" value="InterPro"/>
</dbReference>
<dbReference type="InterPro" id="IPR037103">
    <property type="entry name" value="Tubulin/FtsZ-like_C"/>
</dbReference>
<dbReference type="Gene3D" id="3.40.50.1440">
    <property type="entry name" value="Tubulin/FtsZ, GTPase domain"/>
    <property type="match status" value="1"/>
</dbReference>
<dbReference type="Gene3D" id="3.30.1330.20">
    <property type="entry name" value="Tubulin/FtsZ, C-terminal domain"/>
    <property type="match status" value="1"/>
</dbReference>
<evidence type="ECO:0000256" key="4">
    <source>
        <dbReference type="ARBA" id="ARBA00022490"/>
    </source>
</evidence>
<evidence type="ECO:0000256" key="3">
    <source>
        <dbReference type="ARBA" id="ARBA00018848"/>
    </source>
</evidence>
<dbReference type="PANTHER" id="PTHR11588">
    <property type="entry name" value="TUBULIN"/>
    <property type="match status" value="1"/>
</dbReference>
<dbReference type="InterPro" id="IPR008280">
    <property type="entry name" value="Tub_FtsZ_C"/>
</dbReference>
<keyword evidence="7 9" id="KW-0342">GTP-binding</keyword>
<reference evidence="12 13" key="1">
    <citation type="submission" date="2013-12" db="EMBL/GenBank/DDBJ databases">
        <authorList>
            <person name="Cubeta M."/>
            <person name="Pakala S."/>
            <person name="Fedorova N."/>
            <person name="Thomas E."/>
            <person name="Dean R."/>
            <person name="Jabaji S."/>
            <person name="Neate S."/>
            <person name="Toda T."/>
            <person name="Tavantzis S."/>
            <person name="Vilgalys R."/>
            <person name="Bharathan N."/>
            <person name="Pakala S."/>
            <person name="Losada L.S."/>
            <person name="Zafar N."/>
            <person name="Nierman W."/>
        </authorList>
    </citation>
    <scope>NUCLEOTIDE SEQUENCE [LARGE SCALE GENOMIC DNA]</scope>
    <source>
        <strain evidence="12 13">123E</strain>
    </source>
</reference>
<dbReference type="InterPro" id="IPR000217">
    <property type="entry name" value="Tubulin"/>
</dbReference>
<dbReference type="Gene3D" id="1.10.287.600">
    <property type="entry name" value="Helix hairpin bin"/>
    <property type="match status" value="1"/>
</dbReference>
<proteinExistence type="inferred from homology"/>
<dbReference type="FunFam" id="3.40.50.1440:FF:000010">
    <property type="entry name" value="Tubulin gamma chain"/>
    <property type="match status" value="1"/>
</dbReference>
<evidence type="ECO:0000259" key="11">
    <source>
        <dbReference type="SMART" id="SM00865"/>
    </source>
</evidence>
<dbReference type="PRINTS" id="PR01164">
    <property type="entry name" value="GAMMATUBULIN"/>
</dbReference>
<name>A0A074S000_9AGAM</name>
<evidence type="ECO:0000259" key="10">
    <source>
        <dbReference type="SMART" id="SM00864"/>
    </source>
</evidence>
<feature type="domain" description="Tubulin/FtsZ 2-layer sandwich" evidence="11">
    <location>
        <begin position="249"/>
        <end position="394"/>
    </location>
</feature>
<dbReference type="FunFam" id="1.10.287.600:FF:000004">
    <property type="entry name" value="Tubulin gamma chain"/>
    <property type="match status" value="1"/>
</dbReference>
<keyword evidence="8" id="KW-0206">Cytoskeleton</keyword>
<dbReference type="Proteomes" id="UP000027456">
    <property type="component" value="Unassembled WGS sequence"/>
</dbReference>
<dbReference type="HOGENOM" id="CLU_015718_1_0_1"/>
<keyword evidence="4" id="KW-0963">Cytoplasm</keyword>
<dbReference type="InterPro" id="IPR036525">
    <property type="entry name" value="Tubulin/FtsZ_GTPase_sf"/>
</dbReference>
<dbReference type="SMART" id="SM00865">
    <property type="entry name" value="Tubulin_C"/>
    <property type="match status" value="1"/>
</dbReference>
<dbReference type="STRING" id="1423351.A0A074S000"/>
<evidence type="ECO:0000256" key="2">
    <source>
        <dbReference type="ARBA" id="ARBA00009636"/>
    </source>
</evidence>
<protein>
    <recommendedName>
        <fullName evidence="3 9">Tubulin gamma chain</fullName>
    </recommendedName>
</protein>
<evidence type="ECO:0000256" key="9">
    <source>
        <dbReference type="RuleBase" id="RU000352"/>
    </source>
</evidence>
<evidence type="ECO:0000256" key="8">
    <source>
        <dbReference type="ARBA" id="ARBA00023212"/>
    </source>
</evidence>
<dbReference type="CDD" id="cd02188">
    <property type="entry name" value="gamma_tubulin"/>
    <property type="match status" value="1"/>
</dbReference>
<comment type="function">
    <text evidence="9">Tubulin is the major constituent of microtubules, protein filaments consisting of alpha- and beta-tubulin heterodimers. Gamma-tubulin is a key component of the gamma-tubulin ring complex (gTuRC) which mediates microtubule nucleation. The gTuRC regulates the minus-end nucleation of alpha-beta tubulin heterodimers that grow into microtubule protafilaments, a critical step in centrosome duplication and spindle formation.</text>
</comment>
<evidence type="ECO:0000313" key="13">
    <source>
        <dbReference type="Proteomes" id="UP000027456"/>
    </source>
</evidence>